<reference evidence="1 2" key="1">
    <citation type="submission" date="2016-01" db="EMBL/GenBank/DDBJ databases">
        <title>The new phylogeny of the genus Mycobacterium.</title>
        <authorList>
            <person name="Tarcisio F."/>
            <person name="Conor M."/>
            <person name="Antonella G."/>
            <person name="Elisabetta G."/>
            <person name="Giulia F.S."/>
            <person name="Sara T."/>
            <person name="Anna F."/>
            <person name="Clotilde B."/>
            <person name="Roberto B."/>
            <person name="Veronica D.S."/>
            <person name="Fabio R."/>
            <person name="Monica P."/>
            <person name="Olivier J."/>
            <person name="Enrico T."/>
            <person name="Nicola S."/>
        </authorList>
    </citation>
    <scope>NUCLEOTIDE SEQUENCE [LARGE SCALE GENOMIC DNA]</scope>
    <source>
        <strain evidence="1 2">DSM 44153</strain>
    </source>
</reference>
<comment type="caution">
    <text evidence="1">The sequence shown here is derived from an EMBL/GenBank/DDBJ whole genome shotgun (WGS) entry which is preliminary data.</text>
</comment>
<gene>
    <name evidence="1" type="ORF">AWC30_07180</name>
</gene>
<proteinExistence type="predicted"/>
<dbReference type="EMBL" id="LQPZ01000016">
    <property type="protein sequence ID" value="ORX06178.1"/>
    <property type="molecule type" value="Genomic_DNA"/>
</dbReference>
<protein>
    <submittedName>
        <fullName evidence="1">Uncharacterized protein</fullName>
    </submittedName>
</protein>
<sequence>MCLLDEAESLGEEVALVRFPELLACDREWGTRHSASQYVDISVGSAIDLADITLIDVPRRPIHPERLACVGVNLYS</sequence>
<dbReference type="Proteomes" id="UP000193090">
    <property type="component" value="Unassembled WGS sequence"/>
</dbReference>
<organism evidence="1 2">
    <name type="scientific">Mycolicibacillus trivialis</name>
    <dbReference type="NCBI Taxonomy" id="1798"/>
    <lineage>
        <taxon>Bacteria</taxon>
        <taxon>Bacillati</taxon>
        <taxon>Actinomycetota</taxon>
        <taxon>Actinomycetes</taxon>
        <taxon>Mycobacteriales</taxon>
        <taxon>Mycobacteriaceae</taxon>
        <taxon>Mycolicibacillus</taxon>
    </lineage>
</organism>
<dbReference type="AlphaFoldDB" id="A0A1X2EMC3"/>
<evidence type="ECO:0000313" key="2">
    <source>
        <dbReference type="Proteomes" id="UP000193090"/>
    </source>
</evidence>
<evidence type="ECO:0000313" key="1">
    <source>
        <dbReference type="EMBL" id="ORX06178.1"/>
    </source>
</evidence>
<accession>A0A1X2EMC3</accession>
<keyword evidence="2" id="KW-1185">Reference proteome</keyword>
<name>A0A1X2EMC3_9MYCO</name>